<dbReference type="Proteomes" id="UP000284853">
    <property type="component" value="Unassembled WGS sequence"/>
</dbReference>
<evidence type="ECO:0000313" key="1">
    <source>
        <dbReference type="EMBL" id="RKF70387.1"/>
    </source>
</evidence>
<comment type="caution">
    <text evidence="1">The sequence shown here is derived from an EMBL/GenBank/DDBJ whole genome shotgun (WGS) entry which is preliminary data.</text>
</comment>
<protein>
    <submittedName>
        <fullName evidence="1">Uncharacterized protein</fullName>
    </submittedName>
</protein>
<dbReference type="EMBL" id="NSDJ01000001">
    <property type="protein sequence ID" value="RKF70387.1"/>
    <property type="molecule type" value="Genomic_DNA"/>
</dbReference>
<dbReference type="RefSeq" id="WP_113875996.1">
    <property type="nucleotide sequence ID" value="NZ_JBLYPM010000003.1"/>
</dbReference>
<name>A0ABX9Q0S5_9GAMM</name>
<accession>A0ABX9Q0S5</accession>
<reference evidence="1 2" key="1">
    <citation type="submission" date="2017-08" db="EMBL/GenBank/DDBJ databases">
        <title>Comparative genomics of bacteria isolated from necrotic lesions of AOD affected trees.</title>
        <authorList>
            <person name="Doonan J."/>
            <person name="Denman S."/>
            <person name="Mcdonald J.E."/>
        </authorList>
    </citation>
    <scope>NUCLEOTIDE SEQUENCE [LARGE SCALE GENOMIC DNA]</scope>
    <source>
        <strain evidence="1 2">CIP 105588</strain>
    </source>
</reference>
<organism evidence="1 2">
    <name type="scientific">Rahnella variigena</name>
    <dbReference type="NCBI Taxonomy" id="574964"/>
    <lineage>
        <taxon>Bacteria</taxon>
        <taxon>Pseudomonadati</taxon>
        <taxon>Pseudomonadota</taxon>
        <taxon>Gammaproteobacteria</taxon>
        <taxon>Enterobacterales</taxon>
        <taxon>Yersiniaceae</taxon>
        <taxon>Rahnella</taxon>
    </lineage>
</organism>
<keyword evidence="2" id="KW-1185">Reference proteome</keyword>
<proteinExistence type="predicted"/>
<sequence>MELDMEKMRHLTPRQVKMVEKIVGFLRYCDEIRPEGDADDLDVFGPPEAYYHPSNNFSKLP</sequence>
<dbReference type="GeneID" id="302710952"/>
<evidence type="ECO:0000313" key="2">
    <source>
        <dbReference type="Proteomes" id="UP000284853"/>
    </source>
</evidence>
<gene>
    <name evidence="1" type="ORF">CKQ54_19280</name>
</gene>